<comment type="caution">
    <text evidence="1">The sequence shown here is derived from an EMBL/GenBank/DDBJ whole genome shotgun (WGS) entry which is preliminary data.</text>
</comment>
<accession>A0A9D4D4L5</accession>
<dbReference type="AlphaFoldDB" id="A0A9D4D4L5"/>
<evidence type="ECO:0000313" key="1">
    <source>
        <dbReference type="EMBL" id="KAH3738072.1"/>
    </source>
</evidence>
<reference evidence="1" key="2">
    <citation type="submission" date="2020-11" db="EMBL/GenBank/DDBJ databases">
        <authorList>
            <person name="McCartney M.A."/>
            <person name="Auch B."/>
            <person name="Kono T."/>
            <person name="Mallez S."/>
            <person name="Becker A."/>
            <person name="Gohl D.M."/>
            <person name="Silverstein K.A.T."/>
            <person name="Koren S."/>
            <person name="Bechman K.B."/>
            <person name="Herman A."/>
            <person name="Abrahante J.E."/>
            <person name="Garbe J."/>
        </authorList>
    </citation>
    <scope>NUCLEOTIDE SEQUENCE</scope>
    <source>
        <strain evidence="1">Duluth1</strain>
        <tissue evidence="1">Whole animal</tissue>
    </source>
</reference>
<dbReference type="EMBL" id="JAIWYP010000011">
    <property type="protein sequence ID" value="KAH3738072.1"/>
    <property type="molecule type" value="Genomic_DNA"/>
</dbReference>
<organism evidence="1 2">
    <name type="scientific">Dreissena polymorpha</name>
    <name type="common">Zebra mussel</name>
    <name type="synonym">Mytilus polymorpha</name>
    <dbReference type="NCBI Taxonomy" id="45954"/>
    <lineage>
        <taxon>Eukaryota</taxon>
        <taxon>Metazoa</taxon>
        <taxon>Spiralia</taxon>
        <taxon>Lophotrochozoa</taxon>
        <taxon>Mollusca</taxon>
        <taxon>Bivalvia</taxon>
        <taxon>Autobranchia</taxon>
        <taxon>Heteroconchia</taxon>
        <taxon>Euheterodonta</taxon>
        <taxon>Imparidentia</taxon>
        <taxon>Neoheterodontei</taxon>
        <taxon>Myida</taxon>
        <taxon>Dreissenoidea</taxon>
        <taxon>Dreissenidae</taxon>
        <taxon>Dreissena</taxon>
    </lineage>
</organism>
<keyword evidence="2" id="KW-1185">Reference proteome</keyword>
<proteinExistence type="predicted"/>
<protein>
    <submittedName>
        <fullName evidence="1">Uncharacterized protein</fullName>
    </submittedName>
</protein>
<name>A0A9D4D4L5_DREPO</name>
<reference evidence="1" key="1">
    <citation type="journal article" date="2019" name="bioRxiv">
        <title>The Genome of the Zebra Mussel, Dreissena polymorpha: A Resource for Invasive Species Research.</title>
        <authorList>
            <person name="McCartney M.A."/>
            <person name="Auch B."/>
            <person name="Kono T."/>
            <person name="Mallez S."/>
            <person name="Zhang Y."/>
            <person name="Obille A."/>
            <person name="Becker A."/>
            <person name="Abrahante J.E."/>
            <person name="Garbe J."/>
            <person name="Badalamenti J.P."/>
            <person name="Herman A."/>
            <person name="Mangelson H."/>
            <person name="Liachko I."/>
            <person name="Sullivan S."/>
            <person name="Sone E.D."/>
            <person name="Koren S."/>
            <person name="Silverstein K.A.T."/>
            <person name="Beckman K.B."/>
            <person name="Gohl D.M."/>
        </authorList>
    </citation>
    <scope>NUCLEOTIDE SEQUENCE</scope>
    <source>
        <strain evidence="1">Duluth1</strain>
        <tissue evidence="1">Whole animal</tissue>
    </source>
</reference>
<gene>
    <name evidence="1" type="ORF">DPMN_044682</name>
</gene>
<sequence length="80" mass="8939">MMLAVKMYYMAGFFVVFPPAFDHFGHMRLVSSRAFASKASGILKCSRIRLLGPEPVLGVYGGDPKNALTMWIEPVTRDSR</sequence>
<dbReference type="Proteomes" id="UP000828390">
    <property type="component" value="Unassembled WGS sequence"/>
</dbReference>
<evidence type="ECO:0000313" key="2">
    <source>
        <dbReference type="Proteomes" id="UP000828390"/>
    </source>
</evidence>